<comment type="caution">
    <text evidence="1">The sequence shown here is derived from an EMBL/GenBank/DDBJ whole genome shotgun (WGS) entry which is preliminary data.</text>
</comment>
<dbReference type="Gene3D" id="3.40.50.720">
    <property type="entry name" value="NAD(P)-binding Rossmann-like Domain"/>
    <property type="match status" value="1"/>
</dbReference>
<name>A0ABW2RY14_9NOCA</name>
<sequence>MLTGFSLENRIAVITGGGQNTGLGIAHTLAAAGEFVTGQTIRLSGGSYAGR</sequence>
<reference evidence="2" key="1">
    <citation type="journal article" date="2019" name="Int. J. Syst. Evol. Microbiol.">
        <title>The Global Catalogue of Microorganisms (GCM) 10K type strain sequencing project: providing services to taxonomists for standard genome sequencing and annotation.</title>
        <authorList>
            <consortium name="The Broad Institute Genomics Platform"/>
            <consortium name="The Broad Institute Genome Sequencing Center for Infectious Disease"/>
            <person name="Wu L."/>
            <person name="Ma J."/>
        </authorList>
    </citation>
    <scope>NUCLEOTIDE SEQUENCE [LARGE SCALE GENOMIC DNA]</scope>
    <source>
        <strain evidence="2">ICMP 19430</strain>
    </source>
</reference>
<gene>
    <name evidence="1" type="ORF">ACFQS9_11235</name>
</gene>
<dbReference type="Proteomes" id="UP001596484">
    <property type="component" value="Unassembled WGS sequence"/>
</dbReference>
<dbReference type="SUPFAM" id="SSF51735">
    <property type="entry name" value="NAD(P)-binding Rossmann-fold domains"/>
    <property type="match status" value="1"/>
</dbReference>
<protein>
    <submittedName>
        <fullName evidence="1">Uncharacterized protein</fullName>
    </submittedName>
</protein>
<dbReference type="InterPro" id="IPR036291">
    <property type="entry name" value="NAD(P)-bd_dom_sf"/>
</dbReference>
<evidence type="ECO:0000313" key="1">
    <source>
        <dbReference type="EMBL" id="MFC7448461.1"/>
    </source>
</evidence>
<evidence type="ECO:0000313" key="2">
    <source>
        <dbReference type="Proteomes" id="UP001596484"/>
    </source>
</evidence>
<proteinExistence type="predicted"/>
<keyword evidence="2" id="KW-1185">Reference proteome</keyword>
<organism evidence="1 2">
    <name type="scientific">Rhodococcus daqingensis</name>
    <dbReference type="NCBI Taxonomy" id="2479363"/>
    <lineage>
        <taxon>Bacteria</taxon>
        <taxon>Bacillati</taxon>
        <taxon>Actinomycetota</taxon>
        <taxon>Actinomycetes</taxon>
        <taxon>Mycobacteriales</taxon>
        <taxon>Nocardiaceae</taxon>
        <taxon>Rhodococcus</taxon>
    </lineage>
</organism>
<dbReference type="EMBL" id="JBHTCS010000012">
    <property type="protein sequence ID" value="MFC7448461.1"/>
    <property type="molecule type" value="Genomic_DNA"/>
</dbReference>
<accession>A0ABW2RY14</accession>
<dbReference type="RefSeq" id="WP_378404522.1">
    <property type="nucleotide sequence ID" value="NZ_JBHTCS010000012.1"/>
</dbReference>